<dbReference type="Gene3D" id="3.60.15.10">
    <property type="entry name" value="Ribonuclease Z/Hydroxyacylglutathione hydrolase-like"/>
    <property type="match status" value="1"/>
</dbReference>
<sequence length="226" mass="26443">MQIVNLNGIQPSIVDYNTSFVFKLHHLREIWLFNCIQGCQHELAQKKIKISQISKVIITKLNIENISGLLGLLSSMSLINRNKRLHIYSPRGLQQYIKLCKRYSQTNFKYNLYFHTLKTGLVINHDLYNVYAFTSSIQFDFLIISQEKFGKFKPLKAERFNLVTGPLYGKLKKGNDLLLPDGFIINNDKFTYFNNQGKKVSFIYNKYNQRNTVEIIKQSQVLQHLL</sequence>
<accession>A0A1C9C875</accession>
<dbReference type="EMBL" id="KX284710">
    <property type="protein sequence ID" value="AOM64595.1"/>
    <property type="molecule type" value="Genomic_DNA"/>
</dbReference>
<geneLocation type="plastid" evidence="1"/>
<gene>
    <name evidence="1" type="primary">ycf56</name>
    <name evidence="1" type="ORF">Riqu_116</name>
</gene>
<keyword evidence="1" id="KW-0934">Plastid</keyword>
<reference evidence="1" key="1">
    <citation type="journal article" date="2016" name="BMC Biol.">
        <title>Parallel evolution of highly conserved plastid genome architecture in red seaweeds and seed plants.</title>
        <authorList>
            <person name="Lee J."/>
            <person name="Cho C.H."/>
            <person name="Park S.I."/>
            <person name="Choi J.W."/>
            <person name="Song H.S."/>
            <person name="West J.A."/>
            <person name="Bhattacharya D."/>
            <person name="Yoon H.S."/>
        </authorList>
    </citation>
    <scope>NUCLEOTIDE SEQUENCE</scope>
</reference>
<organism evidence="1">
    <name type="scientific">Riquetophycus sp</name>
    <dbReference type="NCBI Taxonomy" id="1897556"/>
    <lineage>
        <taxon>Eukaryota</taxon>
        <taxon>Rhodophyta</taxon>
        <taxon>Florideophyceae</taxon>
        <taxon>Rhodymeniophycidae</taxon>
        <taxon>Peyssonneliales</taxon>
        <taxon>Peyssonneliaceae</taxon>
        <taxon>Riquetophycus</taxon>
    </lineage>
</organism>
<protein>
    <submittedName>
        <fullName evidence="1">Uncharacterized protein</fullName>
    </submittedName>
</protein>
<name>A0A1C9C875_9FLOR</name>
<dbReference type="SUPFAM" id="SSF56281">
    <property type="entry name" value="Metallo-hydrolase/oxidoreductase"/>
    <property type="match status" value="1"/>
</dbReference>
<dbReference type="AlphaFoldDB" id="A0A1C9C875"/>
<dbReference type="PANTHER" id="PTHR46018">
    <property type="entry name" value="ZINC PHOSPHODIESTERASE ELAC PROTEIN 1"/>
    <property type="match status" value="1"/>
</dbReference>
<dbReference type="InterPro" id="IPR036866">
    <property type="entry name" value="RibonucZ/Hydroxyglut_hydro"/>
</dbReference>
<dbReference type="GO" id="GO:0042781">
    <property type="term" value="F:3'-tRNA processing endoribonuclease activity"/>
    <property type="evidence" value="ECO:0007669"/>
    <property type="project" value="TreeGrafter"/>
</dbReference>
<evidence type="ECO:0000313" key="1">
    <source>
        <dbReference type="EMBL" id="AOM64595.1"/>
    </source>
</evidence>
<dbReference type="PANTHER" id="PTHR46018:SF2">
    <property type="entry name" value="ZINC PHOSPHODIESTERASE ELAC PROTEIN 1"/>
    <property type="match status" value="1"/>
</dbReference>
<proteinExistence type="predicted"/>